<dbReference type="AlphaFoldDB" id="A0AAD9ZQM2"/>
<dbReference type="Gene3D" id="3.80.10.10">
    <property type="entry name" value="Ribonuclease Inhibitor"/>
    <property type="match status" value="4"/>
</dbReference>
<evidence type="ECO:0000313" key="3">
    <source>
        <dbReference type="Proteomes" id="UP001281410"/>
    </source>
</evidence>
<protein>
    <recommendedName>
        <fullName evidence="1">R13L1/DRL21-like LRR repeat region domain-containing protein</fullName>
    </recommendedName>
</protein>
<evidence type="ECO:0000259" key="1">
    <source>
        <dbReference type="Pfam" id="PF25019"/>
    </source>
</evidence>
<proteinExistence type="predicted"/>
<dbReference type="SUPFAM" id="SSF52058">
    <property type="entry name" value="L domain-like"/>
    <property type="match status" value="3"/>
</dbReference>
<name>A0AAD9ZQM2_9ROSI</name>
<dbReference type="PANTHER" id="PTHR47186:SF41">
    <property type="entry name" value="OS12G0131701 PROTEIN"/>
    <property type="match status" value="1"/>
</dbReference>
<feature type="domain" description="R13L1/DRL21-like LRR repeat region" evidence="1">
    <location>
        <begin position="80"/>
        <end position="207"/>
    </location>
</feature>
<gene>
    <name evidence="2" type="ORF">Dsin_028116</name>
</gene>
<dbReference type="EMBL" id="JANJYJ010000009">
    <property type="protein sequence ID" value="KAK3188555.1"/>
    <property type="molecule type" value="Genomic_DNA"/>
</dbReference>
<dbReference type="PANTHER" id="PTHR47186">
    <property type="entry name" value="LEUCINE-RICH REPEAT-CONTAINING PROTEIN 57"/>
    <property type="match status" value="1"/>
</dbReference>
<reference evidence="2" key="1">
    <citation type="journal article" date="2023" name="Plant J.">
        <title>Genome sequences and population genomics provide insights into the demographic history, inbreeding, and mutation load of two 'living fossil' tree species of Dipteronia.</title>
        <authorList>
            <person name="Feng Y."/>
            <person name="Comes H.P."/>
            <person name="Chen J."/>
            <person name="Zhu S."/>
            <person name="Lu R."/>
            <person name="Zhang X."/>
            <person name="Li P."/>
            <person name="Qiu J."/>
            <person name="Olsen K.M."/>
            <person name="Qiu Y."/>
        </authorList>
    </citation>
    <scope>NUCLEOTIDE SEQUENCE</scope>
    <source>
        <strain evidence="2">NBL</strain>
    </source>
</reference>
<organism evidence="2 3">
    <name type="scientific">Dipteronia sinensis</name>
    <dbReference type="NCBI Taxonomy" id="43782"/>
    <lineage>
        <taxon>Eukaryota</taxon>
        <taxon>Viridiplantae</taxon>
        <taxon>Streptophyta</taxon>
        <taxon>Embryophyta</taxon>
        <taxon>Tracheophyta</taxon>
        <taxon>Spermatophyta</taxon>
        <taxon>Magnoliopsida</taxon>
        <taxon>eudicotyledons</taxon>
        <taxon>Gunneridae</taxon>
        <taxon>Pentapetalae</taxon>
        <taxon>rosids</taxon>
        <taxon>malvids</taxon>
        <taxon>Sapindales</taxon>
        <taxon>Sapindaceae</taxon>
        <taxon>Hippocastanoideae</taxon>
        <taxon>Acereae</taxon>
        <taxon>Dipteronia</taxon>
    </lineage>
</organism>
<evidence type="ECO:0000313" key="2">
    <source>
        <dbReference type="EMBL" id="KAK3188555.1"/>
    </source>
</evidence>
<dbReference type="InterPro" id="IPR056789">
    <property type="entry name" value="LRR_R13L1-DRL21"/>
</dbReference>
<accession>A0AAD9ZQM2</accession>
<dbReference type="Pfam" id="PF25019">
    <property type="entry name" value="LRR_R13L1-DRL21"/>
    <property type="match status" value="1"/>
</dbReference>
<dbReference type="Proteomes" id="UP001281410">
    <property type="component" value="Unassembled WGS sequence"/>
</dbReference>
<keyword evidence="3" id="KW-1185">Reference proteome</keyword>
<sequence>MIRTLPEDASLLFNLQTLILSFCHRLVKLPSKMENMSNLQHLDIRGSKLIQEMPFGIKELKGLQILSDFIVGKDGAGCALKDLKNIFLQEELCISKLENVGGVDQDTREAILSNKKGLKVLELEWSYEFDNSRNEVEEKNVLEMLQPHTNLRNLTLKWYGGKRFPSWLGDASFSNMTVLRLERCENCTTLPSLGLLSSLKDLAIIGMKRLKTLASEFYGAGCLRPFQSLEILRFEYLQEWDCWETTEKKEHVETFSRLRELSIKNCPELLGKLPDHLPLLEELAISGCAQLVVSLSSLPVLCKFEVMGCKRIVWSSPSDSQSLNSMSLSNISELGNWSVQGFQRVESLKIDGCEELLHLWQNEISREKAPKELRAFNSLKNLCIEDCPNLVLFPEICFLPLLTELTIKNCYALMSLPEGIKQKNVHLESLEINGNHSLSFVTRGQLPSSLKQLWLAKCEKLQCVFTDADEIHTSSNSVIHKEKINGVNTFLERWTVISCPSLTCLSTRDQLPATLLRYLYINNCSKITTLSIGQLPDSLQDLSIYHCPKVESITGRFHNGMLLETISIYNCANFESIPEGIHKLSRLCEISIYTCPSLVCFPEEGLPSTNLRSFTIYNCKNLKALPRGMQTLNSLRLRGCPSIKSFPEECFHTKLTTLELENLNMYEQLIRWGLPKLTSLTSLQIHECQDAESFEIGMMMPASLTHLTISRFPKLKYLSSDGFQNLTSLVYLSIKNCPNLISFPKIGLPSSLMELHIYNCPMLRKQCRRDNGQEWSKIAHISCVVIDDDL</sequence>
<comment type="caution">
    <text evidence="2">The sequence shown here is derived from an EMBL/GenBank/DDBJ whole genome shotgun (WGS) entry which is preliminary data.</text>
</comment>
<dbReference type="InterPro" id="IPR032675">
    <property type="entry name" value="LRR_dom_sf"/>
</dbReference>